<keyword evidence="2" id="KW-1185">Reference proteome</keyword>
<reference evidence="1 2" key="1">
    <citation type="journal article" date="2003" name="Int. J. Syst. Evol. Microbiol.">
        <title>Halobacillus salinus sp. nov., isolated from a salt lake on the coast of the East Sea in Korea.</title>
        <authorList>
            <person name="Yoon J.H."/>
            <person name="Kang K.H."/>
            <person name="Park Y.H."/>
        </authorList>
    </citation>
    <scope>NUCLEOTIDE SEQUENCE [LARGE SCALE GENOMIC DNA]</scope>
    <source>
        <strain evidence="1 2">HSL-3</strain>
    </source>
</reference>
<proteinExistence type="predicted"/>
<dbReference type="RefSeq" id="WP_135327050.1">
    <property type="nucleotide sequence ID" value="NZ_SRJC01000001.1"/>
</dbReference>
<evidence type="ECO:0000313" key="2">
    <source>
        <dbReference type="Proteomes" id="UP000297982"/>
    </source>
</evidence>
<organism evidence="1 2">
    <name type="scientific">Halobacillus salinus</name>
    <dbReference type="NCBI Taxonomy" id="192814"/>
    <lineage>
        <taxon>Bacteria</taxon>
        <taxon>Bacillati</taxon>
        <taxon>Bacillota</taxon>
        <taxon>Bacilli</taxon>
        <taxon>Bacillales</taxon>
        <taxon>Bacillaceae</taxon>
        <taxon>Halobacillus</taxon>
    </lineage>
</organism>
<comment type="caution">
    <text evidence="1">The sequence shown here is derived from an EMBL/GenBank/DDBJ whole genome shotgun (WGS) entry which is preliminary data.</text>
</comment>
<gene>
    <name evidence="1" type="ORF">E4663_06800</name>
</gene>
<dbReference type="EMBL" id="SRJC01000001">
    <property type="protein sequence ID" value="TGB04694.1"/>
    <property type="molecule type" value="Genomic_DNA"/>
</dbReference>
<sequence>MAFTENDLMEELKQYLRITWPDQNSEVLGIVKRGKAYLNEIGGGELDYEQDETVRQLLFDYGRYVYNHSFELFEINFQNELVKLSIREGVKSIEAENTETST</sequence>
<dbReference type="Proteomes" id="UP000297982">
    <property type="component" value="Unassembled WGS sequence"/>
</dbReference>
<protein>
    <submittedName>
        <fullName evidence="1">Phage gp6-like head-tail connector protein</fullName>
    </submittedName>
</protein>
<name>A0A4Z0H451_9BACI</name>
<dbReference type="AlphaFoldDB" id="A0A4Z0H451"/>
<accession>A0A4Z0H451</accession>
<evidence type="ECO:0000313" key="1">
    <source>
        <dbReference type="EMBL" id="TGB04694.1"/>
    </source>
</evidence>